<evidence type="ECO:0000256" key="6">
    <source>
        <dbReference type="PIRSR" id="PIRSR038994-1"/>
    </source>
</evidence>
<evidence type="ECO:0000259" key="8">
    <source>
        <dbReference type="Pfam" id="PF01979"/>
    </source>
</evidence>
<feature type="domain" description="Amidohydrolase-related" evidence="8">
    <location>
        <begin position="55"/>
        <end position="378"/>
    </location>
</feature>
<dbReference type="PANTHER" id="PTHR11113">
    <property type="entry name" value="N-ACETYLGLUCOSAMINE-6-PHOSPHATE DEACETYLASE"/>
    <property type="match status" value="1"/>
</dbReference>
<dbReference type="InterPro" id="IPR032466">
    <property type="entry name" value="Metal_Hydrolase"/>
</dbReference>
<dbReference type="SUPFAM" id="SSF51556">
    <property type="entry name" value="Metallo-dependent hydrolases"/>
    <property type="match status" value="1"/>
</dbReference>
<dbReference type="GO" id="GO:0046872">
    <property type="term" value="F:metal ion binding"/>
    <property type="evidence" value="ECO:0007669"/>
    <property type="project" value="UniProtKB-KW"/>
</dbReference>
<evidence type="ECO:0000256" key="3">
    <source>
        <dbReference type="ARBA" id="ARBA00022801"/>
    </source>
</evidence>
<dbReference type="PIRSF" id="PIRSF038994">
    <property type="entry name" value="NagA"/>
    <property type="match status" value="1"/>
</dbReference>
<dbReference type="InterPro" id="IPR003764">
    <property type="entry name" value="GlcNAc_6-P_deAcase"/>
</dbReference>
<evidence type="ECO:0000256" key="4">
    <source>
        <dbReference type="ARBA" id="ARBA00023277"/>
    </source>
</evidence>
<comment type="similarity">
    <text evidence="1 5">Belongs to the metallo-dependent hydrolases superfamily. NagA family.</text>
</comment>
<comment type="caution">
    <text evidence="9">The sequence shown here is derived from an EMBL/GenBank/DDBJ whole genome shotgun (WGS) entry which is preliminary data.</text>
</comment>
<feature type="binding site" evidence="7">
    <location>
        <position position="195"/>
    </location>
    <ligand>
        <name>Zn(2+)</name>
        <dbReference type="ChEBI" id="CHEBI:29105"/>
    </ligand>
</feature>
<keyword evidence="4 5" id="KW-0119">Carbohydrate metabolism</keyword>
<accession>A0A840W933</accession>
<evidence type="ECO:0000256" key="7">
    <source>
        <dbReference type="PIRSR" id="PIRSR038994-3"/>
    </source>
</evidence>
<reference evidence="9 10" key="1">
    <citation type="submission" date="2020-08" db="EMBL/GenBank/DDBJ databases">
        <title>Sequencing the genomes of 1000 actinobacteria strains.</title>
        <authorList>
            <person name="Klenk H.-P."/>
        </authorList>
    </citation>
    <scope>NUCLEOTIDE SEQUENCE [LARGE SCALE GENOMIC DNA]</scope>
    <source>
        <strain evidence="9 10">DSM 44598</strain>
    </source>
</reference>
<keyword evidence="2 7" id="KW-0479">Metal-binding</keyword>
<feature type="active site" description="Proton donor/acceptor" evidence="6">
    <location>
        <position position="274"/>
    </location>
</feature>
<dbReference type="Gene3D" id="2.30.40.10">
    <property type="entry name" value="Urease, subunit C, domain 1"/>
    <property type="match status" value="1"/>
</dbReference>
<dbReference type="SUPFAM" id="SSF51338">
    <property type="entry name" value="Composite domain of metallo-dependent hydrolases"/>
    <property type="match status" value="1"/>
</dbReference>
<evidence type="ECO:0000256" key="2">
    <source>
        <dbReference type="ARBA" id="ARBA00022723"/>
    </source>
</evidence>
<feature type="binding site" evidence="7">
    <location>
        <position position="216"/>
    </location>
    <ligand>
        <name>Zn(2+)</name>
        <dbReference type="ChEBI" id="CHEBI:29105"/>
    </ligand>
</feature>
<gene>
    <name evidence="9" type="ORF">HNR07_003761</name>
</gene>
<evidence type="ECO:0000313" key="9">
    <source>
        <dbReference type="EMBL" id="MBB5492624.1"/>
    </source>
</evidence>
<organism evidence="9 10">
    <name type="scientific">Nocardiopsis metallicus</name>
    <dbReference type="NCBI Taxonomy" id="179819"/>
    <lineage>
        <taxon>Bacteria</taxon>
        <taxon>Bacillati</taxon>
        <taxon>Actinomycetota</taxon>
        <taxon>Actinomycetes</taxon>
        <taxon>Streptosporangiales</taxon>
        <taxon>Nocardiopsidaceae</taxon>
        <taxon>Nocardiopsis</taxon>
    </lineage>
</organism>
<dbReference type="EMBL" id="JACHDO010000001">
    <property type="protein sequence ID" value="MBB5492624.1"/>
    <property type="molecule type" value="Genomic_DNA"/>
</dbReference>
<protein>
    <submittedName>
        <fullName evidence="9">N-acetylglucosamine-6-phosphate deacetylase</fullName>
        <ecNumber evidence="9">3.5.1.25</ecNumber>
    </submittedName>
</protein>
<dbReference type="AlphaFoldDB" id="A0A840W933"/>
<dbReference type="InterPro" id="IPR006680">
    <property type="entry name" value="Amidohydro-rel"/>
</dbReference>
<dbReference type="Gene3D" id="3.20.20.140">
    <property type="entry name" value="Metal-dependent hydrolases"/>
    <property type="match status" value="1"/>
</dbReference>
<dbReference type="GO" id="GO:0006046">
    <property type="term" value="P:N-acetylglucosamine catabolic process"/>
    <property type="evidence" value="ECO:0007669"/>
    <property type="project" value="TreeGrafter"/>
</dbReference>
<dbReference type="EC" id="3.5.1.25" evidence="9"/>
<comment type="cofactor">
    <cofactor evidence="7">
        <name>a divalent metal cation</name>
        <dbReference type="ChEBI" id="CHEBI:60240"/>
    </cofactor>
    <text evidence="7">Binds 1 divalent metal cation per subunit.</text>
</comment>
<dbReference type="Proteomes" id="UP000579647">
    <property type="component" value="Unassembled WGS sequence"/>
</dbReference>
<evidence type="ECO:0000313" key="10">
    <source>
        <dbReference type="Proteomes" id="UP000579647"/>
    </source>
</evidence>
<keyword evidence="3 5" id="KW-0378">Hydrolase</keyword>
<dbReference type="CDD" id="cd00854">
    <property type="entry name" value="NagA"/>
    <property type="match status" value="1"/>
</dbReference>
<evidence type="ECO:0000256" key="1">
    <source>
        <dbReference type="ARBA" id="ARBA00010716"/>
    </source>
</evidence>
<dbReference type="RefSeq" id="WP_184366041.1">
    <property type="nucleotide sequence ID" value="NZ_JACHDO010000001.1"/>
</dbReference>
<dbReference type="Pfam" id="PF01979">
    <property type="entry name" value="Amidohydro_1"/>
    <property type="match status" value="1"/>
</dbReference>
<dbReference type="InterPro" id="IPR011059">
    <property type="entry name" value="Metal-dep_hydrolase_composite"/>
</dbReference>
<dbReference type="NCBIfam" id="TIGR00221">
    <property type="entry name" value="nagA"/>
    <property type="match status" value="1"/>
</dbReference>
<proteinExistence type="inferred from homology"/>
<feature type="binding site" evidence="7">
    <location>
        <position position="129"/>
    </location>
    <ligand>
        <name>Zn(2+)</name>
        <dbReference type="ChEBI" id="CHEBI:29105"/>
    </ligand>
</feature>
<keyword evidence="10" id="KW-1185">Reference proteome</keyword>
<evidence type="ECO:0000256" key="5">
    <source>
        <dbReference type="PIRNR" id="PIRNR038994"/>
    </source>
</evidence>
<name>A0A840W933_9ACTN</name>
<dbReference type="PANTHER" id="PTHR11113:SF14">
    <property type="entry name" value="N-ACETYLGLUCOSAMINE-6-PHOSPHATE DEACETYLASE"/>
    <property type="match status" value="1"/>
</dbReference>
<sequence>MAHTPLTLTGARVVTADGTHEGWVRVEHGRVAELGTSEPGGPGPGDRHDVGGRLVAPGLVDTHIHGAAGHAFPEADPEGVREIVAFNRRAGVTSLVGGLVAATPESTLRQVSALAELCDAGELAGIYLEGPFIARSKCGAHDPDLLRDPDTSEFDAWLKAGRGHVRMITVAPELPGALDLIGAARSCGVVAAVGHTEASYEQTLAAIDAGATVATHIYNAMRPLNHRDPGPIAAVLGDERVTVELILDNVHVHPGAARLVFDAAGPGRVSLVTDAMSATGLGDGEYTLGDLRVRVRGGEARLVENGAIASSTIVLPQAVRNAVAVGVPVDRAVRSASSVPAAALGLSGAGRIEVGGHADLIVLEEDLSVSEVMYRGDWISGSSVS</sequence>
<dbReference type="GO" id="GO:0008448">
    <property type="term" value="F:N-acetylglucosamine-6-phosphate deacetylase activity"/>
    <property type="evidence" value="ECO:0007669"/>
    <property type="project" value="UniProtKB-EC"/>
</dbReference>